<dbReference type="GO" id="GO:0033215">
    <property type="term" value="P:reductive iron assimilation"/>
    <property type="evidence" value="ECO:0007669"/>
    <property type="project" value="TreeGrafter"/>
</dbReference>
<dbReference type="Proteomes" id="UP000193467">
    <property type="component" value="Unassembled WGS sequence"/>
</dbReference>
<keyword evidence="5" id="KW-0186">Copper</keyword>
<keyword evidence="3" id="KW-0732">Signal</keyword>
<dbReference type="Pfam" id="PF00394">
    <property type="entry name" value="Cu-oxidase"/>
    <property type="match status" value="1"/>
</dbReference>
<keyword evidence="4" id="KW-0560">Oxidoreductase</keyword>
<dbReference type="InterPro" id="IPR001117">
    <property type="entry name" value="Cu-oxidase_2nd"/>
</dbReference>
<evidence type="ECO:0000256" key="2">
    <source>
        <dbReference type="ARBA" id="ARBA00022723"/>
    </source>
</evidence>
<dbReference type="InterPro" id="IPR045087">
    <property type="entry name" value="Cu-oxidase_fam"/>
</dbReference>
<dbReference type="InterPro" id="IPR044130">
    <property type="entry name" value="CuRO_2_Fet3-like"/>
</dbReference>
<reference evidence="11 12" key="1">
    <citation type="submission" date="2016-07" db="EMBL/GenBank/DDBJ databases">
        <title>Pervasive Adenine N6-methylation of Active Genes in Fungi.</title>
        <authorList>
            <consortium name="DOE Joint Genome Institute"/>
            <person name="Mondo S.J."/>
            <person name="Dannebaum R.O."/>
            <person name="Kuo R.C."/>
            <person name="Labutti K."/>
            <person name="Haridas S."/>
            <person name="Kuo A."/>
            <person name="Salamov A."/>
            <person name="Ahrendt S.R."/>
            <person name="Lipzen A."/>
            <person name="Sullivan W."/>
            <person name="Andreopoulos W.B."/>
            <person name="Clum A."/>
            <person name="Lindquist E."/>
            <person name="Daum C."/>
            <person name="Ramamoorthy G.K."/>
            <person name="Gryganskyi A."/>
            <person name="Culley D."/>
            <person name="Magnuson J.K."/>
            <person name="James T.Y."/>
            <person name="O'Malley M.A."/>
            <person name="Stajich J.E."/>
            <person name="Spatafora J.W."/>
            <person name="Visel A."/>
            <person name="Grigoriev I.V."/>
        </authorList>
    </citation>
    <scope>NUCLEOTIDE SEQUENCE [LARGE SCALE GENOMIC DNA]</scope>
    <source>
        <strain evidence="11 12">62-1032</strain>
    </source>
</reference>
<feature type="domain" description="Plastocyanin-like" evidence="9">
    <location>
        <begin position="288"/>
        <end position="422"/>
    </location>
</feature>
<evidence type="ECO:0000259" key="10">
    <source>
        <dbReference type="Pfam" id="PF07732"/>
    </source>
</evidence>
<dbReference type="CDD" id="cd13877">
    <property type="entry name" value="CuRO_2_Fet3p_like"/>
    <property type="match status" value="1"/>
</dbReference>
<keyword evidence="7" id="KW-1133">Transmembrane helix</keyword>
<evidence type="ECO:0000259" key="8">
    <source>
        <dbReference type="Pfam" id="PF00394"/>
    </source>
</evidence>
<comment type="caution">
    <text evidence="11">The sequence shown here is derived from an EMBL/GenBank/DDBJ whole genome shotgun (WGS) entry which is preliminary data.</text>
</comment>
<evidence type="ECO:0000256" key="4">
    <source>
        <dbReference type="ARBA" id="ARBA00023002"/>
    </source>
</evidence>
<keyword evidence="2" id="KW-0479">Metal-binding</keyword>
<dbReference type="GO" id="GO:0010106">
    <property type="term" value="P:cellular response to iron ion starvation"/>
    <property type="evidence" value="ECO:0007669"/>
    <property type="project" value="TreeGrafter"/>
</dbReference>
<evidence type="ECO:0000256" key="1">
    <source>
        <dbReference type="ARBA" id="ARBA00010609"/>
    </source>
</evidence>
<dbReference type="AlphaFoldDB" id="A0A1Y2D287"/>
<keyword evidence="12" id="KW-1185">Reference proteome</keyword>
<dbReference type="PANTHER" id="PTHR11709:SF361">
    <property type="entry name" value="IRON TRANSPORT MULTICOPPER OXIDASE FET3"/>
    <property type="match status" value="1"/>
</dbReference>
<dbReference type="PROSITE" id="PS00079">
    <property type="entry name" value="MULTICOPPER_OXIDASE1"/>
    <property type="match status" value="2"/>
</dbReference>
<dbReference type="STRING" id="106004.A0A1Y2D287"/>
<evidence type="ECO:0000256" key="3">
    <source>
        <dbReference type="ARBA" id="ARBA00022729"/>
    </source>
</evidence>
<dbReference type="FunCoup" id="A0A1Y2D287">
    <property type="interactions" value="49"/>
</dbReference>
<comment type="similarity">
    <text evidence="1">Belongs to the multicopper oxidase family.</text>
</comment>
<dbReference type="Pfam" id="PF07732">
    <property type="entry name" value="Cu-oxidase_3"/>
    <property type="match status" value="1"/>
</dbReference>
<dbReference type="GO" id="GO:0033573">
    <property type="term" value="C:high-affinity iron permease complex"/>
    <property type="evidence" value="ECO:0007669"/>
    <property type="project" value="TreeGrafter"/>
</dbReference>
<dbReference type="CDD" id="cd13899">
    <property type="entry name" value="CuRO_3_Fet3p"/>
    <property type="match status" value="1"/>
</dbReference>
<dbReference type="Pfam" id="PF07731">
    <property type="entry name" value="Cu-oxidase_2"/>
    <property type="match status" value="1"/>
</dbReference>
<feature type="domain" description="Plastocyanin-like" evidence="8">
    <location>
        <begin position="70"/>
        <end position="226"/>
    </location>
</feature>
<keyword evidence="7" id="KW-0812">Transmembrane</keyword>
<dbReference type="InParanoid" id="A0A1Y2D287"/>
<dbReference type="GO" id="GO:0005507">
    <property type="term" value="F:copper ion binding"/>
    <property type="evidence" value="ECO:0007669"/>
    <property type="project" value="InterPro"/>
</dbReference>
<evidence type="ECO:0000259" key="9">
    <source>
        <dbReference type="Pfam" id="PF07731"/>
    </source>
</evidence>
<organism evidence="11 12">
    <name type="scientific">Leucosporidium creatinivorum</name>
    <dbReference type="NCBI Taxonomy" id="106004"/>
    <lineage>
        <taxon>Eukaryota</taxon>
        <taxon>Fungi</taxon>
        <taxon>Dikarya</taxon>
        <taxon>Basidiomycota</taxon>
        <taxon>Pucciniomycotina</taxon>
        <taxon>Microbotryomycetes</taxon>
        <taxon>Leucosporidiales</taxon>
        <taxon>Leucosporidium</taxon>
    </lineage>
</organism>
<keyword evidence="7" id="KW-0472">Membrane</keyword>
<evidence type="ECO:0000313" key="11">
    <source>
        <dbReference type="EMBL" id="ORY53401.1"/>
    </source>
</evidence>
<gene>
    <name evidence="11" type="ORF">BCR35DRAFT_310544</name>
</gene>
<dbReference type="InterPro" id="IPR011706">
    <property type="entry name" value="Cu-oxidase_C"/>
</dbReference>
<dbReference type="InterPro" id="IPR011707">
    <property type="entry name" value="Cu-oxidase-like_N"/>
</dbReference>
<sequence length="537" mass="59425">MYFNKTSYYDGAPGVTQCGIPVGETLTYEIPVDSQWGTYWWHSHVGSQYVDGLRAPFIIKPEKEVHDYDDEYTIVVSDWYNDQHSKLIKEFMNIFNPTGAEPVPNSAAIYVANANGTYLDGFNENVTIPFEAGKTYRLRIINQSAFAMFYVWLDGHDMSIIEADGTDTDAYPVDHVSLSVAQRYSVLVTARNDTNSNFLFHANFDSSMFDTVPDDLQLNFTSTVSYGASVTADEETREVLDMTSDWLLVPSQVEVQQAADRFIELGVYFDTFDNGVNRAAFNNITYQSPEVPSIFTAMTMGNDSNNAVAYGPQTHAYTLEKGDVVDLQVINWDANSHPFHLHGHKYQIVRVAQDVSSNDTDLNPPHTEGAANPMRRDTIVVPAGGAVNIRFVADNPGAWIFHCHIEWHLEAGLAVVFIEAPNEMQTELAIPQVMNDQCTALGIPVTGNSVGKMSLTDFAGAVRGPYPQILGWRPKGIGALAGCILTALLGMATVVWYAFGGQLDADELHEEVVRELKKKEKGGLIKRGVKSAFGKNK</sequence>
<feature type="domain" description="Plastocyanin-like" evidence="10">
    <location>
        <begin position="4"/>
        <end position="63"/>
    </location>
</feature>
<dbReference type="InterPro" id="IPR008972">
    <property type="entry name" value="Cupredoxin"/>
</dbReference>
<dbReference type="InterPro" id="IPR033138">
    <property type="entry name" value="Cu_oxidase_CS"/>
</dbReference>
<accession>A0A1Y2D287</accession>
<dbReference type="PROSITE" id="PS00080">
    <property type="entry name" value="MULTICOPPER_OXIDASE2"/>
    <property type="match status" value="1"/>
</dbReference>
<evidence type="ECO:0000256" key="6">
    <source>
        <dbReference type="ARBA" id="ARBA00023180"/>
    </source>
</evidence>
<dbReference type="Gene3D" id="2.60.40.420">
    <property type="entry name" value="Cupredoxins - blue copper proteins"/>
    <property type="match status" value="3"/>
</dbReference>
<proteinExistence type="inferred from homology"/>
<dbReference type="SUPFAM" id="SSF49503">
    <property type="entry name" value="Cupredoxins"/>
    <property type="match status" value="3"/>
</dbReference>
<dbReference type="GO" id="GO:0004322">
    <property type="term" value="F:ferroxidase activity"/>
    <property type="evidence" value="ECO:0007669"/>
    <property type="project" value="TreeGrafter"/>
</dbReference>
<dbReference type="EMBL" id="MCGR01000103">
    <property type="protein sequence ID" value="ORY53401.1"/>
    <property type="molecule type" value="Genomic_DNA"/>
</dbReference>
<keyword evidence="6" id="KW-0325">Glycoprotein</keyword>
<dbReference type="OrthoDB" id="2121828at2759"/>
<feature type="transmembrane region" description="Helical" evidence="7">
    <location>
        <begin position="477"/>
        <end position="499"/>
    </location>
</feature>
<name>A0A1Y2D287_9BASI</name>
<dbReference type="PANTHER" id="PTHR11709">
    <property type="entry name" value="MULTI-COPPER OXIDASE"/>
    <property type="match status" value="1"/>
</dbReference>
<protein>
    <submittedName>
        <fullName evidence="11">Cupredoxin</fullName>
    </submittedName>
</protein>
<evidence type="ECO:0000256" key="5">
    <source>
        <dbReference type="ARBA" id="ARBA00023008"/>
    </source>
</evidence>
<dbReference type="InterPro" id="IPR002355">
    <property type="entry name" value="Cu_oxidase_Cu_BS"/>
</dbReference>
<evidence type="ECO:0000256" key="7">
    <source>
        <dbReference type="SAM" id="Phobius"/>
    </source>
</evidence>
<evidence type="ECO:0000313" key="12">
    <source>
        <dbReference type="Proteomes" id="UP000193467"/>
    </source>
</evidence>